<organism evidence="2 3">
    <name type="scientific">Lasiosphaeris hirsuta</name>
    <dbReference type="NCBI Taxonomy" id="260670"/>
    <lineage>
        <taxon>Eukaryota</taxon>
        <taxon>Fungi</taxon>
        <taxon>Dikarya</taxon>
        <taxon>Ascomycota</taxon>
        <taxon>Pezizomycotina</taxon>
        <taxon>Sordariomycetes</taxon>
        <taxon>Sordariomycetidae</taxon>
        <taxon>Sordariales</taxon>
        <taxon>Lasiosphaeriaceae</taxon>
        <taxon>Lasiosphaeris</taxon>
    </lineage>
</organism>
<feature type="region of interest" description="Disordered" evidence="1">
    <location>
        <begin position="206"/>
        <end position="231"/>
    </location>
</feature>
<dbReference type="Proteomes" id="UP001172102">
    <property type="component" value="Unassembled WGS sequence"/>
</dbReference>
<protein>
    <submittedName>
        <fullName evidence="2">Uncharacterized protein</fullName>
    </submittedName>
</protein>
<evidence type="ECO:0000313" key="3">
    <source>
        <dbReference type="Proteomes" id="UP001172102"/>
    </source>
</evidence>
<sequence length="231" mass="24871">MAPLAEHCAPRRPGEPFVQYLDRFKAWQSRRDRRNLQKSGERRAIRAARLPTPESSSDSNSDSNSDHNSGHNSDHNSNSSSDNDNNSDNNSVTGHGHGHPPQSATSRHSHQPSPPPLPQPFTPALAVAPSFPPSELPAISPTSATSHPFSPLSQSTAPAPSRPTNTLQPQAQTTNNRISKPRALCLRSRARLTRTPLRFFELDDRGHPRLMASSPGTSGPLVGQSGRGTGG</sequence>
<dbReference type="AlphaFoldDB" id="A0AA39ZRD1"/>
<reference evidence="2" key="1">
    <citation type="submission" date="2023-06" db="EMBL/GenBank/DDBJ databases">
        <title>Genome-scale phylogeny and comparative genomics of the fungal order Sordariales.</title>
        <authorList>
            <consortium name="Lawrence Berkeley National Laboratory"/>
            <person name="Hensen N."/>
            <person name="Bonometti L."/>
            <person name="Westerberg I."/>
            <person name="Brannstrom I.O."/>
            <person name="Guillou S."/>
            <person name="Cros-Aarteil S."/>
            <person name="Calhoun S."/>
            <person name="Haridas S."/>
            <person name="Kuo A."/>
            <person name="Mondo S."/>
            <person name="Pangilinan J."/>
            <person name="Riley R."/>
            <person name="Labutti K."/>
            <person name="Andreopoulos B."/>
            <person name="Lipzen A."/>
            <person name="Chen C."/>
            <person name="Yanf M."/>
            <person name="Daum C."/>
            <person name="Ng V."/>
            <person name="Clum A."/>
            <person name="Steindorff A."/>
            <person name="Ohm R."/>
            <person name="Martin F."/>
            <person name="Silar P."/>
            <person name="Natvig D."/>
            <person name="Lalanne C."/>
            <person name="Gautier V."/>
            <person name="Ament-Velasquez S.L."/>
            <person name="Kruys A."/>
            <person name="Hutchinson M.I."/>
            <person name="Powell A.J."/>
            <person name="Barry K."/>
            <person name="Miller A.N."/>
            <person name="Grigoriev I.V."/>
            <person name="Debuchy R."/>
            <person name="Gladieux P."/>
            <person name="Thoren M.H."/>
            <person name="Johannesson H."/>
        </authorList>
    </citation>
    <scope>NUCLEOTIDE SEQUENCE</scope>
    <source>
        <strain evidence="2">SMH4607-1</strain>
    </source>
</reference>
<proteinExistence type="predicted"/>
<feature type="compositionally biased region" description="Basic and acidic residues" evidence="1">
    <location>
        <begin position="64"/>
        <end position="74"/>
    </location>
</feature>
<feature type="region of interest" description="Disordered" evidence="1">
    <location>
        <begin position="25"/>
        <end position="183"/>
    </location>
</feature>
<comment type="caution">
    <text evidence="2">The sequence shown here is derived from an EMBL/GenBank/DDBJ whole genome shotgun (WGS) entry which is preliminary data.</text>
</comment>
<accession>A0AA39ZRD1</accession>
<feature type="compositionally biased region" description="Polar residues" evidence="1">
    <location>
        <begin position="140"/>
        <end position="178"/>
    </location>
</feature>
<keyword evidence="3" id="KW-1185">Reference proteome</keyword>
<dbReference type="EMBL" id="JAUKUA010000009">
    <property type="protein sequence ID" value="KAK0702206.1"/>
    <property type="molecule type" value="Genomic_DNA"/>
</dbReference>
<feature type="compositionally biased region" description="Pro residues" evidence="1">
    <location>
        <begin position="112"/>
        <end position="121"/>
    </location>
</feature>
<feature type="compositionally biased region" description="Low complexity" evidence="1">
    <location>
        <begin position="75"/>
        <end position="91"/>
    </location>
</feature>
<name>A0AA39ZRD1_9PEZI</name>
<evidence type="ECO:0000256" key="1">
    <source>
        <dbReference type="SAM" id="MobiDB-lite"/>
    </source>
</evidence>
<gene>
    <name evidence="2" type="ORF">B0H67DRAFT_558518</name>
</gene>
<evidence type="ECO:0000313" key="2">
    <source>
        <dbReference type="EMBL" id="KAK0702206.1"/>
    </source>
</evidence>